<dbReference type="GeneID" id="63700389"/>
<sequence>MTTPLPSKLVFLSQLSSLPSDSKVRFLGCVRTYNVTTGHLILEHNYPRQAGKDAIIAVDINPLLETITAEELRVGAWVNVLGYVRNLVPGTGKEDFVEALMVFPAGPVSLGGYEKTVRNAQDVDLARGI</sequence>
<dbReference type="Gene3D" id="2.40.50.140">
    <property type="entry name" value="Nucleic acid-binding proteins"/>
    <property type="match status" value="1"/>
</dbReference>
<reference evidence="2" key="1">
    <citation type="journal article" date="2014" name="Nat. Commun.">
        <title>Genomic adaptations of the halophilic Dead Sea filamentous fungus Eurotium rubrum.</title>
        <authorList>
            <person name="Kis-Papo T."/>
            <person name="Weig A.R."/>
            <person name="Riley R."/>
            <person name="Persoh D."/>
            <person name="Salamov A."/>
            <person name="Sun H."/>
            <person name="Lipzen A."/>
            <person name="Wasser S.P."/>
            <person name="Rambold G."/>
            <person name="Grigoriev I.V."/>
            <person name="Nevo E."/>
        </authorList>
    </citation>
    <scope>NUCLEOTIDE SEQUENCE [LARGE SCALE GENOMIC DNA]</scope>
    <source>
        <strain evidence="2">CBS 135680</strain>
    </source>
</reference>
<dbReference type="AlphaFoldDB" id="A0A017SR01"/>
<dbReference type="OrthoDB" id="5275361at2759"/>
<accession>A0A017SR01</accession>
<gene>
    <name evidence="1" type="ORF">EURHEDRAFT_468581</name>
</gene>
<dbReference type="EMBL" id="KK088411">
    <property type="protein sequence ID" value="EYE99397.1"/>
    <property type="molecule type" value="Genomic_DNA"/>
</dbReference>
<dbReference type="Pfam" id="PF12658">
    <property type="entry name" value="Ten1"/>
    <property type="match status" value="1"/>
</dbReference>
<proteinExistence type="predicted"/>
<dbReference type="GO" id="GO:0016233">
    <property type="term" value="P:telomere capping"/>
    <property type="evidence" value="ECO:0007669"/>
    <property type="project" value="InterPro"/>
</dbReference>
<dbReference type="GO" id="GO:1990879">
    <property type="term" value="C:CST complex"/>
    <property type="evidence" value="ECO:0007669"/>
    <property type="project" value="InterPro"/>
</dbReference>
<dbReference type="InterPro" id="IPR012340">
    <property type="entry name" value="NA-bd_OB-fold"/>
</dbReference>
<evidence type="ECO:0000313" key="2">
    <source>
        <dbReference type="Proteomes" id="UP000019804"/>
    </source>
</evidence>
<evidence type="ECO:0008006" key="3">
    <source>
        <dbReference type="Google" id="ProtNLM"/>
    </source>
</evidence>
<evidence type="ECO:0000313" key="1">
    <source>
        <dbReference type="EMBL" id="EYE99397.1"/>
    </source>
</evidence>
<dbReference type="GO" id="GO:0043047">
    <property type="term" value="F:single-stranded telomeric DNA binding"/>
    <property type="evidence" value="ECO:0007669"/>
    <property type="project" value="InterPro"/>
</dbReference>
<dbReference type="HOGENOM" id="CLU_102601_1_0_1"/>
<dbReference type="InterPro" id="IPR024222">
    <property type="entry name" value="Ten1_fungal"/>
</dbReference>
<dbReference type="Proteomes" id="UP000019804">
    <property type="component" value="Unassembled WGS sequence"/>
</dbReference>
<organism evidence="1 2">
    <name type="scientific">Aspergillus ruber (strain CBS 135680)</name>
    <dbReference type="NCBI Taxonomy" id="1388766"/>
    <lineage>
        <taxon>Eukaryota</taxon>
        <taxon>Fungi</taxon>
        <taxon>Dikarya</taxon>
        <taxon>Ascomycota</taxon>
        <taxon>Pezizomycotina</taxon>
        <taxon>Eurotiomycetes</taxon>
        <taxon>Eurotiomycetidae</taxon>
        <taxon>Eurotiales</taxon>
        <taxon>Aspergillaceae</taxon>
        <taxon>Aspergillus</taxon>
        <taxon>Aspergillus subgen. Aspergillus</taxon>
    </lineage>
</organism>
<dbReference type="RefSeq" id="XP_040643085.1">
    <property type="nucleotide sequence ID" value="XM_040785265.1"/>
</dbReference>
<keyword evidence="2" id="KW-1185">Reference proteome</keyword>
<name>A0A017SR01_ASPRC</name>
<protein>
    <recommendedName>
        <fullName evidence="3">CST complex subunit Ten1</fullName>
    </recommendedName>
</protein>